<feature type="domain" description="Gfo/Idh/MocA-like oxidoreductase N-terminal" evidence="1">
    <location>
        <begin position="18"/>
        <end position="141"/>
    </location>
</feature>
<dbReference type="Pfam" id="PF01408">
    <property type="entry name" value="GFO_IDH_MocA"/>
    <property type="match status" value="2"/>
</dbReference>
<dbReference type="OrthoDB" id="2129491at2759"/>
<name>A0A7R9BX80_9CRUS</name>
<dbReference type="Gene3D" id="3.40.50.720">
    <property type="entry name" value="NAD(P)-binding Rossmann-like Domain"/>
    <property type="match status" value="2"/>
</dbReference>
<dbReference type="InterPro" id="IPR000683">
    <property type="entry name" value="Gfo/Idh/MocA-like_OxRdtase_N"/>
</dbReference>
<evidence type="ECO:0000259" key="1">
    <source>
        <dbReference type="Pfam" id="PF01408"/>
    </source>
</evidence>
<dbReference type="InterPro" id="IPR036291">
    <property type="entry name" value="NAD(P)-bd_dom_sf"/>
</dbReference>
<reference evidence="2" key="1">
    <citation type="submission" date="2020-11" db="EMBL/GenBank/DDBJ databases">
        <authorList>
            <person name="Tran Van P."/>
        </authorList>
    </citation>
    <scope>NUCLEOTIDE SEQUENCE</scope>
</reference>
<protein>
    <recommendedName>
        <fullName evidence="1">Gfo/Idh/MocA-like oxidoreductase N-terminal domain-containing protein</fullName>
    </recommendedName>
</protein>
<dbReference type="EMBL" id="CAJPEX010005052">
    <property type="protein sequence ID" value="CAG0923384.1"/>
    <property type="molecule type" value="Genomic_DNA"/>
</dbReference>
<dbReference type="SUPFAM" id="SSF55347">
    <property type="entry name" value="Glyceraldehyde-3-phosphate dehydrogenase-like, C-terminal domain"/>
    <property type="match status" value="1"/>
</dbReference>
<dbReference type="AlphaFoldDB" id="A0A7R9BX80"/>
<feature type="domain" description="Gfo/Idh/MocA-like oxidoreductase N-terminal" evidence="1">
    <location>
        <begin position="224"/>
        <end position="305"/>
    </location>
</feature>
<dbReference type="EMBL" id="OA887089">
    <property type="protein sequence ID" value="CAD7283232.1"/>
    <property type="molecule type" value="Genomic_DNA"/>
</dbReference>
<evidence type="ECO:0000313" key="3">
    <source>
        <dbReference type="Proteomes" id="UP000678499"/>
    </source>
</evidence>
<dbReference type="SUPFAM" id="SSF51735">
    <property type="entry name" value="NAD(P)-binding Rossmann-fold domains"/>
    <property type="match status" value="2"/>
</dbReference>
<keyword evidence="3" id="KW-1185">Reference proteome</keyword>
<dbReference type="Proteomes" id="UP000678499">
    <property type="component" value="Unassembled WGS sequence"/>
</dbReference>
<dbReference type="PANTHER" id="PTHR43377:SF2">
    <property type="entry name" value="BINDING ROSSMANN FOLD OXIDOREDUCTASE, PUTATIVE (AFU_ORTHOLOGUE AFUA_4G00560)-RELATED"/>
    <property type="match status" value="1"/>
</dbReference>
<dbReference type="GO" id="GO:0000166">
    <property type="term" value="F:nucleotide binding"/>
    <property type="evidence" value="ECO:0007669"/>
    <property type="project" value="InterPro"/>
</dbReference>
<accession>A0A7R9BX80</accession>
<dbReference type="Gene3D" id="3.30.360.10">
    <property type="entry name" value="Dihydrodipicolinate Reductase, domain 2"/>
    <property type="match status" value="1"/>
</dbReference>
<evidence type="ECO:0000313" key="2">
    <source>
        <dbReference type="EMBL" id="CAD7283232.1"/>
    </source>
</evidence>
<organism evidence="2">
    <name type="scientific">Notodromas monacha</name>
    <dbReference type="NCBI Taxonomy" id="399045"/>
    <lineage>
        <taxon>Eukaryota</taxon>
        <taxon>Metazoa</taxon>
        <taxon>Ecdysozoa</taxon>
        <taxon>Arthropoda</taxon>
        <taxon>Crustacea</taxon>
        <taxon>Oligostraca</taxon>
        <taxon>Ostracoda</taxon>
        <taxon>Podocopa</taxon>
        <taxon>Podocopida</taxon>
        <taxon>Cypridocopina</taxon>
        <taxon>Cypridoidea</taxon>
        <taxon>Cyprididae</taxon>
        <taxon>Notodromas</taxon>
    </lineage>
</organism>
<gene>
    <name evidence="2" type="ORF">NMOB1V02_LOCUS10848</name>
</gene>
<dbReference type="InterPro" id="IPR051450">
    <property type="entry name" value="Gfo/Idh/MocA_Oxidoreductases"/>
</dbReference>
<dbReference type="PANTHER" id="PTHR43377">
    <property type="entry name" value="BILIVERDIN REDUCTASE A"/>
    <property type="match status" value="1"/>
</dbReference>
<proteinExistence type="predicted"/>
<sequence length="616" mass="68727">MDLVPKWKDWSAEKPITAIVLGAGQRGKVHSTYALEFPDKFKVVAVAEPRKASRIHFQALHNIPDHRAYKSWRECLQDATQDKFADVVIIATPDQEHAQPAIAFASLKFHILLEKPMATTVEDCWAIHDAVKKNDVILAVCHVLRHAPAAVTLRRFADAGKLGEISNIQLLEPVGHWHFAHSFVRGNWRNEASSTFALLAKCCHDVDLIAFWKHANKCTKVSSFGNLQHFNAYKSWRECLQDATRDKFADVVIIATPDQEHAQPAIAFASLKFHILLEKPMATTVEDCWAIHDAVKKNDVILAVCHVLRHAPAAVTLRRFADAGKLGDISNIQLLEPVGHWHFAHSFVRGNWRNEASSTFALLAKCCHDVDLIAFWKHANKCTKVSSFGNLQHFKNKNKPAGASATCLTCSVENTCPYSAKKLYLDSVEKDPSLAEHWPVSVICNLEDFDKSVDLKQGILKCLEDGPYGRCVYDCDNDVCDNQVVNFEFDDGSTASLTMIAFSEAVCERRTTFFGTHGEMGGKFDQDSLEYLDFVTNKTELIPLEKVPVGTKMKGHGGTDFFLVDSFVRAVSKQDPSLVSTGLEESLKSHLLTFAAELSRKEGRVVTAETDPKLFL</sequence>